<reference evidence="3 4" key="1">
    <citation type="submission" date="2024-02" db="EMBL/GenBank/DDBJ databases">
        <title>A draft genome for the cacao thread blight pathogen Marasmius crinis-equi.</title>
        <authorList>
            <person name="Cohen S.P."/>
            <person name="Baruah I.K."/>
            <person name="Amoako-Attah I."/>
            <person name="Bukari Y."/>
            <person name="Meinhardt L.W."/>
            <person name="Bailey B.A."/>
        </authorList>
    </citation>
    <scope>NUCLEOTIDE SEQUENCE [LARGE SCALE GENOMIC DNA]</scope>
    <source>
        <strain evidence="3 4">GH-76</strain>
    </source>
</reference>
<keyword evidence="4" id="KW-1185">Reference proteome</keyword>
<name>A0ABR3FQX4_9AGAR</name>
<feature type="transmembrane region" description="Helical" evidence="2">
    <location>
        <begin position="128"/>
        <end position="153"/>
    </location>
</feature>
<gene>
    <name evidence="3" type="ORF">V5O48_004180</name>
</gene>
<keyword evidence="2" id="KW-1133">Transmembrane helix</keyword>
<feature type="transmembrane region" description="Helical" evidence="2">
    <location>
        <begin position="22"/>
        <end position="41"/>
    </location>
</feature>
<feature type="compositionally biased region" description="Polar residues" evidence="1">
    <location>
        <begin position="569"/>
        <end position="600"/>
    </location>
</feature>
<feature type="compositionally biased region" description="Polar residues" evidence="1">
    <location>
        <begin position="516"/>
        <end position="540"/>
    </location>
</feature>
<feature type="region of interest" description="Disordered" evidence="1">
    <location>
        <begin position="516"/>
        <end position="640"/>
    </location>
</feature>
<feature type="transmembrane region" description="Helical" evidence="2">
    <location>
        <begin position="53"/>
        <end position="73"/>
    </location>
</feature>
<feature type="compositionally biased region" description="Polar residues" evidence="1">
    <location>
        <begin position="616"/>
        <end position="625"/>
    </location>
</feature>
<feature type="region of interest" description="Disordered" evidence="1">
    <location>
        <begin position="684"/>
        <end position="736"/>
    </location>
</feature>
<accession>A0ABR3FQX4</accession>
<keyword evidence="2" id="KW-0472">Membrane</keyword>
<feature type="compositionally biased region" description="Basic and acidic residues" evidence="1">
    <location>
        <begin position="713"/>
        <end position="736"/>
    </location>
</feature>
<feature type="transmembrane region" description="Helical" evidence="2">
    <location>
        <begin position="85"/>
        <end position="108"/>
    </location>
</feature>
<sequence length="863" mass="94216">MESICLSSAPNLRCFPLTQNEFIGITIPTGLEILFSTYLVFANRGKGRKHLFLVAEGWFYFALALLELLMQILPAVRGNLNASRIIDITIGAASSVPLLFYVLFLFLFTSSETLDAVPSRFQRIGKALLILFIPLIIASNSVASFVGVTHQVAILNGKRILAVKATNPLVHKFLSSFALAFLTAYQAMNFSFAFFRLTRAFINSRRIERDSADEVVLFKGMGWITGGLKLGAIETVIGFAEPGFETSLVRRIFRLLARACLVIGLVKGVDFSEDFRVLQDEMANRNKSKKGFRASLRPFISNPRFSTFRQLSPTASSFHRGTRSPGITGMDTFAAIKATVDKQERNPRQRVTIHFDETSGTAPTLEMRFSTLDMPSPALIAESIKARPASEWIPSTASRRASSSWYVPSESAYSPQALSVEMPIPPLPSELKRSATMPSVRTGAEISTAHAANMPSLSIRNAFANMSTTDLGHHRGPSDMSAYSLSRSMVDEFPQIPQPPSNEDLKESLRLGLASEPNTFASAPTTARTAKSGTLSASSSLKRKPVPVYVPEPLDPFDDEDPDDRERQSTVNPYVSPLPSTHYTFGTPTSRGGFTASTPGSDMRFDPPNVPRHRQMGSSSLTTPMSIKHDSMDSAGPEPAYAKSISVNSSNLSASGSMLVPPEGRIVSISPSEFLPLSTVQESAYSSSGSGTASPLVFGSPPTAALPESALLPKERRSSPPRQEQDQQQHGRGKSMETIDISWLHSAGPKRPGAGPVRDSLNTYVNEVQVERATRTQTLKSKPSLTRIKSVGKAPRRYTPEPERTEFATRGSVYVEPIVIPPRSRKMSEMEVVQGSVDSSVMGGPLRDSDVWGSEHDVYSGRY</sequence>
<keyword evidence="2" id="KW-0812">Transmembrane</keyword>
<evidence type="ECO:0000313" key="3">
    <source>
        <dbReference type="EMBL" id="KAL0577813.1"/>
    </source>
</evidence>
<evidence type="ECO:0000256" key="2">
    <source>
        <dbReference type="SAM" id="Phobius"/>
    </source>
</evidence>
<organism evidence="3 4">
    <name type="scientific">Marasmius crinis-equi</name>
    <dbReference type="NCBI Taxonomy" id="585013"/>
    <lineage>
        <taxon>Eukaryota</taxon>
        <taxon>Fungi</taxon>
        <taxon>Dikarya</taxon>
        <taxon>Basidiomycota</taxon>
        <taxon>Agaricomycotina</taxon>
        <taxon>Agaricomycetes</taxon>
        <taxon>Agaricomycetidae</taxon>
        <taxon>Agaricales</taxon>
        <taxon>Marasmiineae</taxon>
        <taxon>Marasmiaceae</taxon>
        <taxon>Marasmius</taxon>
    </lineage>
</organism>
<proteinExistence type="predicted"/>
<evidence type="ECO:0000313" key="4">
    <source>
        <dbReference type="Proteomes" id="UP001465976"/>
    </source>
</evidence>
<feature type="compositionally biased region" description="Low complexity" evidence="1">
    <location>
        <begin position="684"/>
        <end position="694"/>
    </location>
</feature>
<dbReference type="Proteomes" id="UP001465976">
    <property type="component" value="Unassembled WGS sequence"/>
</dbReference>
<comment type="caution">
    <text evidence="3">The sequence shown here is derived from an EMBL/GenBank/DDBJ whole genome shotgun (WGS) entry which is preliminary data.</text>
</comment>
<protein>
    <submittedName>
        <fullName evidence="3">Uncharacterized protein</fullName>
    </submittedName>
</protein>
<evidence type="ECO:0000256" key="1">
    <source>
        <dbReference type="SAM" id="MobiDB-lite"/>
    </source>
</evidence>
<dbReference type="EMBL" id="JBAHYK010000136">
    <property type="protein sequence ID" value="KAL0577813.1"/>
    <property type="molecule type" value="Genomic_DNA"/>
</dbReference>
<feature type="transmembrane region" description="Helical" evidence="2">
    <location>
        <begin position="173"/>
        <end position="195"/>
    </location>
</feature>